<feature type="region of interest" description="Disordered" evidence="1">
    <location>
        <begin position="1"/>
        <end position="27"/>
    </location>
</feature>
<reference evidence="2 3" key="2">
    <citation type="submission" date="2020-03" db="EMBL/GenBank/DDBJ databases">
        <authorList>
            <person name="Ichikawa N."/>
            <person name="Kimura A."/>
            <person name="Kitahashi Y."/>
            <person name="Uohara A."/>
        </authorList>
    </citation>
    <scope>NUCLEOTIDE SEQUENCE [LARGE SCALE GENOMIC DNA]</scope>
    <source>
        <strain evidence="2 3">NBRC 108639</strain>
    </source>
</reference>
<sequence>MPQNRSLTTAAAGEHPPGSQQSASRAEPIPAVHRWQCSGCDRWYPLGTRCRACLACARCETVVRRDRTVLTSDRAEVCSSCLDACYWQCPECARWSRRGEVCATGCCDPVGCECEDCRVDADADVDVIRGYSYRPLPVFRGTGPLFLGPEIEVETPDLRLYECAQLADAHLRDLGYLKEDGSLNDGFEIVTHPMSYEWAIANFPWQMLTELADAGCYTGDNTGLHVHLSRAGFRSPCHTYRWMKFIYRNQQHVTRLAQRTSGQWAAFTDDDRRSAVFYAKGGRSDERYRAINTGNVDTFELRVFASSLDPCHVQAVFGFAAASVEYTRTLTAKDIVSRSGWDWITFVQWLRQQRIYQPLLDRLEVL</sequence>
<evidence type="ECO:0000313" key="2">
    <source>
        <dbReference type="EMBL" id="GFJ82104.1"/>
    </source>
</evidence>
<dbReference type="Proteomes" id="UP000482800">
    <property type="component" value="Unassembled WGS sequence"/>
</dbReference>
<organism evidence="2 3">
    <name type="scientific">Phytohabitans houttuyneae</name>
    <dbReference type="NCBI Taxonomy" id="1076126"/>
    <lineage>
        <taxon>Bacteria</taxon>
        <taxon>Bacillati</taxon>
        <taxon>Actinomycetota</taxon>
        <taxon>Actinomycetes</taxon>
        <taxon>Micromonosporales</taxon>
        <taxon>Micromonosporaceae</taxon>
    </lineage>
</organism>
<proteinExistence type="predicted"/>
<name>A0A6V8KE71_9ACTN</name>
<evidence type="ECO:0000256" key="1">
    <source>
        <dbReference type="SAM" id="MobiDB-lite"/>
    </source>
</evidence>
<reference evidence="2 3" key="1">
    <citation type="submission" date="2020-03" db="EMBL/GenBank/DDBJ databases">
        <title>Whole genome shotgun sequence of Phytohabitans houttuyneae NBRC 108639.</title>
        <authorList>
            <person name="Komaki H."/>
            <person name="Tamura T."/>
        </authorList>
    </citation>
    <scope>NUCLEOTIDE SEQUENCE [LARGE SCALE GENOMIC DNA]</scope>
    <source>
        <strain evidence="2 3">NBRC 108639</strain>
    </source>
</reference>
<evidence type="ECO:0000313" key="3">
    <source>
        <dbReference type="Proteomes" id="UP000482800"/>
    </source>
</evidence>
<dbReference type="RefSeq" id="WP_218579270.1">
    <property type="nucleotide sequence ID" value="NZ_BAABGO010000079.1"/>
</dbReference>
<evidence type="ECO:0008006" key="4">
    <source>
        <dbReference type="Google" id="ProtNLM"/>
    </source>
</evidence>
<dbReference type="AlphaFoldDB" id="A0A6V8KE71"/>
<protein>
    <recommendedName>
        <fullName evidence="4">Amidoligase enzyme</fullName>
    </recommendedName>
</protein>
<comment type="caution">
    <text evidence="2">The sequence shown here is derived from an EMBL/GenBank/DDBJ whole genome shotgun (WGS) entry which is preliminary data.</text>
</comment>
<accession>A0A6V8KE71</accession>
<keyword evidence="3" id="KW-1185">Reference proteome</keyword>
<dbReference type="EMBL" id="BLPF01000002">
    <property type="protein sequence ID" value="GFJ82104.1"/>
    <property type="molecule type" value="Genomic_DNA"/>
</dbReference>
<gene>
    <name evidence="2" type="ORF">Phou_062840</name>
</gene>